<sequence>MTFAAEVIPLERLALALIPVVVVLLILNHWAVGTKTSLMAIARMLLQLLLLGFVLESIFEADSSLIVIAVLAVMLTAASWISLRVVVKQRTELLGKAMLAILVGGGVTLVVITQGVLQPTPWYEPNLVIPLAGMIFSNCMNAVSLAVERFQSEIGRGTDRIVSRQTALEAALIPITNSLFAVGLVSIPGMMTGQVLAGVSPVIAARYQIMVMCMMFGSTGMSVAIFLHLIRDLKPAGDGDDALKNPETPEINPSSWTPWTPPSEK</sequence>
<accession>A0A1P8WDF2</accession>
<evidence type="ECO:0000313" key="9">
    <source>
        <dbReference type="Proteomes" id="UP000187735"/>
    </source>
</evidence>
<dbReference type="EMBL" id="CP017641">
    <property type="protein sequence ID" value="APZ92108.1"/>
    <property type="molecule type" value="Genomic_DNA"/>
</dbReference>
<feature type="transmembrane region" description="Helical" evidence="7">
    <location>
        <begin position="167"/>
        <end position="187"/>
    </location>
</feature>
<keyword evidence="3 7" id="KW-0812">Transmembrane</keyword>
<feature type="transmembrane region" description="Helical" evidence="7">
    <location>
        <begin position="38"/>
        <end position="59"/>
    </location>
</feature>
<feature type="transmembrane region" description="Helical" evidence="7">
    <location>
        <begin position="207"/>
        <end position="230"/>
    </location>
</feature>
<name>A0A1P8WDF2_9PLAN</name>
<evidence type="ECO:0000256" key="4">
    <source>
        <dbReference type="ARBA" id="ARBA00022989"/>
    </source>
</evidence>
<comment type="similarity">
    <text evidence="2">Belongs to the UPF0014 family.</text>
</comment>
<feature type="transmembrane region" description="Helical" evidence="7">
    <location>
        <begin position="12"/>
        <end position="31"/>
    </location>
</feature>
<keyword evidence="5 7" id="KW-0472">Membrane</keyword>
<dbReference type="Proteomes" id="UP000187735">
    <property type="component" value="Chromosome"/>
</dbReference>
<proteinExistence type="inferred from homology"/>
<reference evidence="8 9" key="1">
    <citation type="journal article" date="2016" name="Front. Microbiol.">
        <title>Fuerstia marisgermanicae gen. nov., sp. nov., an Unusual Member of the Phylum Planctomycetes from the German Wadden Sea.</title>
        <authorList>
            <person name="Kohn T."/>
            <person name="Heuer A."/>
            <person name="Jogler M."/>
            <person name="Vollmers J."/>
            <person name="Boedeker C."/>
            <person name="Bunk B."/>
            <person name="Rast P."/>
            <person name="Borchert D."/>
            <person name="Glockner I."/>
            <person name="Freese H.M."/>
            <person name="Klenk H.P."/>
            <person name="Overmann J."/>
            <person name="Kaster A.K."/>
            <person name="Rohde M."/>
            <person name="Wiegand S."/>
            <person name="Jogler C."/>
        </authorList>
    </citation>
    <scope>NUCLEOTIDE SEQUENCE [LARGE SCALE GENOMIC DNA]</scope>
    <source>
        <strain evidence="8 9">NH11</strain>
    </source>
</reference>
<evidence type="ECO:0000256" key="6">
    <source>
        <dbReference type="SAM" id="MobiDB-lite"/>
    </source>
</evidence>
<dbReference type="GO" id="GO:0005886">
    <property type="term" value="C:plasma membrane"/>
    <property type="evidence" value="ECO:0007669"/>
    <property type="project" value="TreeGrafter"/>
</dbReference>
<dbReference type="InterPro" id="IPR005226">
    <property type="entry name" value="UPF0014_fam"/>
</dbReference>
<dbReference type="AlphaFoldDB" id="A0A1P8WDF2"/>
<feature type="region of interest" description="Disordered" evidence="6">
    <location>
        <begin position="238"/>
        <end position="265"/>
    </location>
</feature>
<dbReference type="Pfam" id="PF03649">
    <property type="entry name" value="UPF0014"/>
    <property type="match status" value="2"/>
</dbReference>
<comment type="subcellular location">
    <subcellularLocation>
        <location evidence="1">Membrane</location>
        <topology evidence="1">Multi-pass membrane protein</topology>
    </subcellularLocation>
</comment>
<evidence type="ECO:0000256" key="2">
    <source>
        <dbReference type="ARBA" id="ARBA00005268"/>
    </source>
</evidence>
<evidence type="ECO:0000256" key="1">
    <source>
        <dbReference type="ARBA" id="ARBA00004141"/>
    </source>
</evidence>
<evidence type="ECO:0000256" key="7">
    <source>
        <dbReference type="SAM" id="Phobius"/>
    </source>
</evidence>
<dbReference type="PANTHER" id="PTHR30028">
    <property type="entry name" value="UPF0014 INNER MEMBRANE PROTEIN YBBM-RELATED"/>
    <property type="match status" value="1"/>
</dbReference>
<keyword evidence="4 7" id="KW-1133">Transmembrane helix</keyword>
<keyword evidence="9" id="KW-1185">Reference proteome</keyword>
<dbReference type="OrthoDB" id="9791807at2"/>
<evidence type="ECO:0000256" key="5">
    <source>
        <dbReference type="ARBA" id="ARBA00023136"/>
    </source>
</evidence>
<feature type="transmembrane region" description="Helical" evidence="7">
    <location>
        <begin position="129"/>
        <end position="147"/>
    </location>
</feature>
<feature type="transmembrane region" description="Helical" evidence="7">
    <location>
        <begin position="65"/>
        <end position="87"/>
    </location>
</feature>
<gene>
    <name evidence="8" type="ORF">Fuma_01712</name>
</gene>
<evidence type="ECO:0000313" key="8">
    <source>
        <dbReference type="EMBL" id="APZ92108.1"/>
    </source>
</evidence>
<evidence type="ECO:0000256" key="3">
    <source>
        <dbReference type="ARBA" id="ARBA00022692"/>
    </source>
</evidence>
<dbReference type="STRING" id="1891926.Fuma_01712"/>
<dbReference type="PANTHER" id="PTHR30028:SF0">
    <property type="entry name" value="PROTEIN ALUMINUM SENSITIVE 3"/>
    <property type="match status" value="1"/>
</dbReference>
<organism evidence="8 9">
    <name type="scientific">Fuerstiella marisgermanici</name>
    <dbReference type="NCBI Taxonomy" id="1891926"/>
    <lineage>
        <taxon>Bacteria</taxon>
        <taxon>Pseudomonadati</taxon>
        <taxon>Planctomycetota</taxon>
        <taxon>Planctomycetia</taxon>
        <taxon>Planctomycetales</taxon>
        <taxon>Planctomycetaceae</taxon>
        <taxon>Fuerstiella</taxon>
    </lineage>
</organism>
<dbReference type="KEGG" id="fmr:Fuma_01712"/>
<dbReference type="RefSeq" id="WP_077023769.1">
    <property type="nucleotide sequence ID" value="NZ_CP017641.1"/>
</dbReference>
<feature type="transmembrane region" description="Helical" evidence="7">
    <location>
        <begin position="99"/>
        <end position="117"/>
    </location>
</feature>
<protein>
    <submittedName>
        <fullName evidence="8">ABC-type uncharacterized transport system, permease component</fullName>
    </submittedName>
</protein>